<evidence type="ECO:0000313" key="2">
    <source>
        <dbReference type="Proteomes" id="UP000006048"/>
    </source>
</evidence>
<protein>
    <submittedName>
        <fullName evidence="1">Uncharacterized protein</fullName>
    </submittedName>
</protein>
<dbReference type="EMBL" id="CP002959">
    <property type="protein sequence ID" value="AFM12163.1"/>
    <property type="molecule type" value="Genomic_DNA"/>
</dbReference>
<name>I4B4F6_TURPD</name>
<reference evidence="1 2" key="1">
    <citation type="submission" date="2012-06" db="EMBL/GenBank/DDBJ databases">
        <title>The complete chromosome of genome of Turneriella parva DSM 21527.</title>
        <authorList>
            <consortium name="US DOE Joint Genome Institute (JGI-PGF)"/>
            <person name="Lucas S."/>
            <person name="Han J."/>
            <person name="Lapidus A."/>
            <person name="Bruce D."/>
            <person name="Goodwin L."/>
            <person name="Pitluck S."/>
            <person name="Peters L."/>
            <person name="Kyrpides N."/>
            <person name="Mavromatis K."/>
            <person name="Ivanova N."/>
            <person name="Mikhailova N."/>
            <person name="Chertkov O."/>
            <person name="Detter J.C."/>
            <person name="Tapia R."/>
            <person name="Han C."/>
            <person name="Land M."/>
            <person name="Hauser L."/>
            <person name="Markowitz V."/>
            <person name="Cheng J.-F."/>
            <person name="Hugenholtz P."/>
            <person name="Woyke T."/>
            <person name="Wu D."/>
            <person name="Gronow S."/>
            <person name="Wellnitz S."/>
            <person name="Brambilla E."/>
            <person name="Klenk H.-P."/>
            <person name="Eisen J.A."/>
        </authorList>
    </citation>
    <scope>NUCLEOTIDE SEQUENCE [LARGE SCALE GENOMIC DNA]</scope>
    <source>
        <strain evidence="2">ATCC BAA-1111 / DSM 21527 / NCTC 11395 / H</strain>
    </source>
</reference>
<accession>I4B4F6</accession>
<dbReference type="STRING" id="869212.Turpa_1515"/>
<sequence length="71" mass="7797">MKKGKKDELRAEYGREDLIKGVRGKYLNAYRSGTNLVLLDPKIASAFPNARAVNKALGALIEAAGEITHKR</sequence>
<dbReference type="RefSeq" id="WP_014802674.1">
    <property type="nucleotide sequence ID" value="NC_018020.1"/>
</dbReference>
<dbReference type="PATRIC" id="fig|869212.3.peg.1507"/>
<proteinExistence type="predicted"/>
<keyword evidence="2" id="KW-1185">Reference proteome</keyword>
<gene>
    <name evidence="1" type="ordered locus">Turpa_1515</name>
</gene>
<organism evidence="1 2">
    <name type="scientific">Turneriella parva (strain ATCC BAA-1111 / DSM 21527 / NCTC 11395 / H)</name>
    <name type="common">Leptospira parva</name>
    <dbReference type="NCBI Taxonomy" id="869212"/>
    <lineage>
        <taxon>Bacteria</taxon>
        <taxon>Pseudomonadati</taxon>
        <taxon>Spirochaetota</taxon>
        <taxon>Spirochaetia</taxon>
        <taxon>Leptospirales</taxon>
        <taxon>Leptospiraceae</taxon>
        <taxon>Turneriella</taxon>
    </lineage>
</organism>
<evidence type="ECO:0000313" key="1">
    <source>
        <dbReference type="EMBL" id="AFM12163.1"/>
    </source>
</evidence>
<dbReference type="AlphaFoldDB" id="I4B4F6"/>
<dbReference type="OrthoDB" id="532567at2"/>
<dbReference type="Proteomes" id="UP000006048">
    <property type="component" value="Chromosome"/>
</dbReference>
<dbReference type="HOGENOM" id="CLU_173065_3_0_12"/>
<dbReference type="KEGG" id="tpx:Turpa_1515"/>